<evidence type="ECO:0000313" key="3">
    <source>
        <dbReference type="EMBL" id="TKR59876.1"/>
    </source>
</evidence>
<comment type="caution">
    <text evidence="3">The sequence shown here is derived from an EMBL/GenBank/DDBJ whole genome shotgun (WGS) entry which is preliminary data.</text>
</comment>
<feature type="chain" id="PRO_5020222169" description="DOMON domain-containing protein" evidence="2">
    <location>
        <begin position="28"/>
        <end position="195"/>
    </location>
</feature>
<organism evidence="3 4">
    <name type="scientific">Steinernema carpocapsae</name>
    <name type="common">Entomopathogenic nematode</name>
    <dbReference type="NCBI Taxonomy" id="34508"/>
    <lineage>
        <taxon>Eukaryota</taxon>
        <taxon>Metazoa</taxon>
        <taxon>Ecdysozoa</taxon>
        <taxon>Nematoda</taxon>
        <taxon>Chromadorea</taxon>
        <taxon>Rhabditida</taxon>
        <taxon>Tylenchina</taxon>
        <taxon>Panagrolaimomorpha</taxon>
        <taxon>Strongyloidoidea</taxon>
        <taxon>Steinernematidae</taxon>
        <taxon>Steinernema</taxon>
    </lineage>
</organism>
<dbReference type="Proteomes" id="UP000298663">
    <property type="component" value="Unassembled WGS sequence"/>
</dbReference>
<feature type="signal peptide" evidence="2">
    <location>
        <begin position="1"/>
        <end position="27"/>
    </location>
</feature>
<dbReference type="AlphaFoldDB" id="A0A4U5LUS4"/>
<protein>
    <recommendedName>
        <fullName evidence="5">DOMON domain-containing protein</fullName>
    </recommendedName>
</protein>
<accession>A0A4U5LUS4</accession>
<evidence type="ECO:0000313" key="4">
    <source>
        <dbReference type="Proteomes" id="UP000298663"/>
    </source>
</evidence>
<evidence type="ECO:0008006" key="5">
    <source>
        <dbReference type="Google" id="ProtNLM"/>
    </source>
</evidence>
<gene>
    <name evidence="3" type="ORF">L596_029486</name>
</gene>
<reference evidence="3 4" key="2">
    <citation type="journal article" date="2019" name="G3 (Bethesda)">
        <title>Hybrid Assembly of the Genome of the Entomopathogenic Nematode Steinernema carpocapsae Identifies the X-Chromosome.</title>
        <authorList>
            <person name="Serra L."/>
            <person name="Macchietto M."/>
            <person name="Macias-Munoz A."/>
            <person name="McGill C.J."/>
            <person name="Rodriguez I.M."/>
            <person name="Rodriguez B."/>
            <person name="Murad R."/>
            <person name="Mortazavi A."/>
        </authorList>
    </citation>
    <scope>NUCLEOTIDE SEQUENCE [LARGE SCALE GENOMIC DNA]</scope>
    <source>
        <strain evidence="3 4">ALL</strain>
    </source>
</reference>
<feature type="compositionally biased region" description="Basic and acidic residues" evidence="1">
    <location>
        <begin position="130"/>
        <end position="174"/>
    </location>
</feature>
<feature type="region of interest" description="Disordered" evidence="1">
    <location>
        <begin position="118"/>
        <end position="195"/>
    </location>
</feature>
<dbReference type="EMBL" id="AZBU02000012">
    <property type="protein sequence ID" value="TKR59876.1"/>
    <property type="molecule type" value="Genomic_DNA"/>
</dbReference>
<proteinExistence type="predicted"/>
<sequence length="195" mass="22389">MKLLVSTFLCHLFIVFIISEAPSKSDGFLDSWNSAKEWDLETSKHFGTLIGYGERGVKLIARTETAAGKWKNILFSGRQSYPAEDDNSTDDRLIEADLDQFGEIGNKEKDDGDVFERTFKSSSSKHSKSEKKEEKQIQKKDNMSKKDEKSKHNSGKESLKPEFTIYEKPRHPEESNNPVSDLFNRRSMQFMPRAK</sequence>
<evidence type="ECO:0000256" key="1">
    <source>
        <dbReference type="SAM" id="MobiDB-lite"/>
    </source>
</evidence>
<keyword evidence="4" id="KW-1185">Reference proteome</keyword>
<reference evidence="3 4" key="1">
    <citation type="journal article" date="2015" name="Genome Biol.">
        <title>Comparative genomics of Steinernema reveals deeply conserved gene regulatory networks.</title>
        <authorList>
            <person name="Dillman A.R."/>
            <person name="Macchietto M."/>
            <person name="Porter C.F."/>
            <person name="Rogers A."/>
            <person name="Williams B."/>
            <person name="Antoshechkin I."/>
            <person name="Lee M.M."/>
            <person name="Goodwin Z."/>
            <person name="Lu X."/>
            <person name="Lewis E.E."/>
            <person name="Goodrich-Blair H."/>
            <person name="Stock S.P."/>
            <person name="Adams B.J."/>
            <person name="Sternberg P.W."/>
            <person name="Mortazavi A."/>
        </authorList>
    </citation>
    <scope>NUCLEOTIDE SEQUENCE [LARGE SCALE GENOMIC DNA]</scope>
    <source>
        <strain evidence="3 4">ALL</strain>
    </source>
</reference>
<name>A0A4U5LUS4_STECR</name>
<keyword evidence="2" id="KW-0732">Signal</keyword>
<evidence type="ECO:0000256" key="2">
    <source>
        <dbReference type="SAM" id="SignalP"/>
    </source>
</evidence>